<keyword evidence="15" id="KW-1185">Reference proteome</keyword>
<feature type="region of interest" description="Disordered" evidence="10">
    <location>
        <begin position="37"/>
        <end position="57"/>
    </location>
</feature>
<comment type="subcellular location">
    <subcellularLocation>
        <location evidence="1 8">Cell outer membrane</location>
        <topology evidence="1 8">Multi-pass membrane protein</topology>
    </subcellularLocation>
</comment>
<sequence length="940" mass="101680">MSSPGFTSTRATRVFQRTALAVGIMLAMPAWAQTATVPTSDAAPSSAPGDGKDSPRQLQEVVVTGSRIPRTELEGASPVTTITADEIDARGYRNAFDALSQLTQNTGQVQGQDFGSTFTPAGNFLNLRNLGANHTLVLVNGHRLAEYPVAYDGRVNAVNLANIPSESIERIEVTDAGASAIYGSDAIAGVVNVILKQHYDGTDIKVRAGGTQGGGGANQRLQLTQGIDAGKLTGVAGLELNNTQPLEFGDRHLSSSYTRNAIDPTTSVPGVATIRDPISGRYLAPPDGACQGLGGLMGGSVGLDTSNNPKRPGTYCGSDRYYNVGTLGAAKKQASGFASLQYKINDHTSLYGDFLADDTRVTSHLIGPPSWSSSSVAGPFWDTQTQRLENLTRVLAPDEGIGLQGYDRTYLERSFTASVGARGDFGSSDWHYDANYTYSHYSSDQTRQRFLNSVDTYFLGQQVGSHVVDGTTFPSYAPNLANFYSPLSAAQYESLAASSTSKNSSWTQTASLAVNGTPFTLPGGDFGVAAIAELGDQGYHQHPDPRIDQGYFWNTGTADSSGGTRRNQAVGVEFNAPVLSSLTVSGAARYDVFHFAGNRISKPTFNVGLEYRPVESLLIRGNYATSFRAPDMNYIFSNATLGYNPGQTDYYLCRLGNQPYGSCDQTYNINYTQSGNSKLKPETARSFTYGVVWSPSRNFDLSVDYYHIAITDEVTNLSMDQLLRTDADCLAGQTLSGTPVDPQSSLCSDAIARVHRVAANALVNANGVTSVDVNPINASNEHTSGLDASSNIRWGGDRFGLFALKLDYTTVFSHKYEQFGGDAIQDYLSPAYQTEWRSKVNAALSWHRNDWSATVNGIRYGRIPYGNQLGYRAPYTLFNTSVAYQLNKEASVSLVINNIANRMPVDRTQGWPNYPSSIYDIYGRQWWIQFDYHFGGKSKA</sequence>
<dbReference type="Pfam" id="PF07715">
    <property type="entry name" value="Plug"/>
    <property type="match status" value="1"/>
</dbReference>
<dbReference type="AlphaFoldDB" id="A0A7X5U6U2"/>
<feature type="signal peptide" evidence="11">
    <location>
        <begin position="1"/>
        <end position="32"/>
    </location>
</feature>
<dbReference type="GO" id="GO:0009279">
    <property type="term" value="C:cell outer membrane"/>
    <property type="evidence" value="ECO:0007669"/>
    <property type="project" value="UniProtKB-SubCell"/>
</dbReference>
<feature type="domain" description="TonB-dependent receptor-like beta-barrel" evidence="12">
    <location>
        <begin position="367"/>
        <end position="899"/>
    </location>
</feature>
<dbReference type="InterPro" id="IPR000531">
    <property type="entry name" value="Beta-barrel_TonB"/>
</dbReference>
<accession>A0A7X5U6U2</accession>
<dbReference type="InterPro" id="IPR012910">
    <property type="entry name" value="Plug_dom"/>
</dbReference>
<feature type="chain" id="PRO_5031415254" evidence="11">
    <location>
        <begin position="33"/>
        <end position="940"/>
    </location>
</feature>
<dbReference type="InterPro" id="IPR037066">
    <property type="entry name" value="Plug_dom_sf"/>
</dbReference>
<feature type="domain" description="TonB-dependent receptor plug" evidence="13">
    <location>
        <begin position="75"/>
        <end position="190"/>
    </location>
</feature>
<evidence type="ECO:0000256" key="8">
    <source>
        <dbReference type="PROSITE-ProRule" id="PRU01360"/>
    </source>
</evidence>
<dbReference type="InterPro" id="IPR036942">
    <property type="entry name" value="Beta-barrel_TonB_sf"/>
</dbReference>
<dbReference type="Gene3D" id="2.40.170.20">
    <property type="entry name" value="TonB-dependent receptor, beta-barrel domain"/>
    <property type="match status" value="1"/>
</dbReference>
<evidence type="ECO:0000256" key="6">
    <source>
        <dbReference type="ARBA" id="ARBA00023136"/>
    </source>
</evidence>
<protein>
    <submittedName>
        <fullName evidence="14">TonB-dependent receptor</fullName>
    </submittedName>
</protein>
<evidence type="ECO:0000256" key="1">
    <source>
        <dbReference type="ARBA" id="ARBA00004571"/>
    </source>
</evidence>
<evidence type="ECO:0000259" key="12">
    <source>
        <dbReference type="Pfam" id="PF00593"/>
    </source>
</evidence>
<dbReference type="Proteomes" id="UP000490980">
    <property type="component" value="Unassembled WGS sequence"/>
</dbReference>
<proteinExistence type="inferred from homology"/>
<dbReference type="PANTHER" id="PTHR47234:SF1">
    <property type="entry name" value="TONB-DEPENDENT RECEPTOR"/>
    <property type="match status" value="1"/>
</dbReference>
<keyword evidence="3 8" id="KW-1134">Transmembrane beta strand</keyword>
<name>A0A7X5U6U2_9GAMM</name>
<dbReference type="RefSeq" id="WP_166945600.1">
    <property type="nucleotide sequence ID" value="NZ_JAARLZ010000001.1"/>
</dbReference>
<dbReference type="PANTHER" id="PTHR47234">
    <property type="match status" value="1"/>
</dbReference>
<dbReference type="SUPFAM" id="SSF56935">
    <property type="entry name" value="Porins"/>
    <property type="match status" value="1"/>
</dbReference>
<gene>
    <name evidence="14" type="ORF">HBF25_00665</name>
</gene>
<evidence type="ECO:0000259" key="13">
    <source>
        <dbReference type="Pfam" id="PF07715"/>
    </source>
</evidence>
<evidence type="ECO:0000256" key="5">
    <source>
        <dbReference type="ARBA" id="ARBA00023077"/>
    </source>
</evidence>
<evidence type="ECO:0000256" key="3">
    <source>
        <dbReference type="ARBA" id="ARBA00022452"/>
    </source>
</evidence>
<keyword evidence="14" id="KW-0675">Receptor</keyword>
<dbReference type="EMBL" id="JAARLZ010000001">
    <property type="protein sequence ID" value="NII04891.1"/>
    <property type="molecule type" value="Genomic_DNA"/>
</dbReference>
<evidence type="ECO:0000256" key="10">
    <source>
        <dbReference type="SAM" id="MobiDB-lite"/>
    </source>
</evidence>
<evidence type="ECO:0000313" key="15">
    <source>
        <dbReference type="Proteomes" id="UP000490980"/>
    </source>
</evidence>
<organism evidence="14 15">
    <name type="scientific">Luteibacter anthropi</name>
    <dbReference type="NCBI Taxonomy" id="564369"/>
    <lineage>
        <taxon>Bacteria</taxon>
        <taxon>Pseudomonadati</taxon>
        <taxon>Pseudomonadota</taxon>
        <taxon>Gammaproteobacteria</taxon>
        <taxon>Lysobacterales</taxon>
        <taxon>Rhodanobacteraceae</taxon>
        <taxon>Luteibacter</taxon>
    </lineage>
</organism>
<keyword evidence="11" id="KW-0732">Signal</keyword>
<comment type="caution">
    <text evidence="14">The sequence shown here is derived from an EMBL/GenBank/DDBJ whole genome shotgun (WGS) entry which is preliminary data.</text>
</comment>
<comment type="similarity">
    <text evidence="8 9">Belongs to the TonB-dependent receptor family.</text>
</comment>
<keyword evidence="6 8" id="KW-0472">Membrane</keyword>
<reference evidence="14 15" key="1">
    <citation type="submission" date="2020-03" db="EMBL/GenBank/DDBJ databases">
        <authorList>
            <person name="Lai Q."/>
        </authorList>
    </citation>
    <scope>NUCLEOTIDE SEQUENCE [LARGE SCALE GENOMIC DNA]</scope>
    <source>
        <strain evidence="14 15">CCUG 25036</strain>
    </source>
</reference>
<keyword evidence="5 9" id="KW-0798">TonB box</keyword>
<dbReference type="PROSITE" id="PS52016">
    <property type="entry name" value="TONB_DEPENDENT_REC_3"/>
    <property type="match status" value="1"/>
</dbReference>
<evidence type="ECO:0000256" key="2">
    <source>
        <dbReference type="ARBA" id="ARBA00022448"/>
    </source>
</evidence>
<evidence type="ECO:0000256" key="4">
    <source>
        <dbReference type="ARBA" id="ARBA00022692"/>
    </source>
</evidence>
<evidence type="ECO:0000313" key="14">
    <source>
        <dbReference type="EMBL" id="NII04891.1"/>
    </source>
</evidence>
<keyword evidence="4 8" id="KW-0812">Transmembrane</keyword>
<keyword evidence="2 8" id="KW-0813">Transport</keyword>
<dbReference type="InterPro" id="IPR039426">
    <property type="entry name" value="TonB-dep_rcpt-like"/>
</dbReference>
<evidence type="ECO:0000256" key="9">
    <source>
        <dbReference type="RuleBase" id="RU003357"/>
    </source>
</evidence>
<evidence type="ECO:0000256" key="11">
    <source>
        <dbReference type="SAM" id="SignalP"/>
    </source>
</evidence>
<dbReference type="Gene3D" id="2.170.130.10">
    <property type="entry name" value="TonB-dependent receptor, plug domain"/>
    <property type="match status" value="1"/>
</dbReference>
<keyword evidence="7 8" id="KW-0998">Cell outer membrane</keyword>
<evidence type="ECO:0000256" key="7">
    <source>
        <dbReference type="ARBA" id="ARBA00023237"/>
    </source>
</evidence>
<dbReference type="Pfam" id="PF00593">
    <property type="entry name" value="TonB_dep_Rec_b-barrel"/>
    <property type="match status" value="1"/>
</dbReference>